<feature type="transmembrane region" description="Helical" evidence="4">
    <location>
        <begin position="274"/>
        <end position="291"/>
    </location>
</feature>
<dbReference type="EMBL" id="QKTW01000006">
    <property type="protein sequence ID" value="PZF74247.1"/>
    <property type="molecule type" value="Genomic_DNA"/>
</dbReference>
<dbReference type="PANTHER" id="PTHR42910">
    <property type="entry name" value="TRANSPORTER SCO4007-RELATED"/>
    <property type="match status" value="1"/>
</dbReference>
<dbReference type="RefSeq" id="WP_110997663.1">
    <property type="nucleotide sequence ID" value="NZ_QKTW01000006.1"/>
</dbReference>
<dbReference type="InterPro" id="IPR020846">
    <property type="entry name" value="MFS_dom"/>
</dbReference>
<dbReference type="OrthoDB" id="9815356at2"/>
<dbReference type="InterPro" id="IPR011701">
    <property type="entry name" value="MFS"/>
</dbReference>
<keyword evidence="3 4" id="KW-0472">Membrane</keyword>
<feature type="domain" description="Major facilitator superfamily (MFS) profile" evidence="5">
    <location>
        <begin position="1"/>
        <end position="385"/>
    </location>
</feature>
<comment type="caution">
    <text evidence="6">The sequence shown here is derived from an EMBL/GenBank/DDBJ whole genome shotgun (WGS) entry which is preliminary data.</text>
</comment>
<feature type="transmembrane region" description="Helical" evidence="4">
    <location>
        <begin position="335"/>
        <end position="354"/>
    </location>
</feature>
<feature type="transmembrane region" description="Helical" evidence="4">
    <location>
        <begin position="97"/>
        <end position="119"/>
    </location>
</feature>
<keyword evidence="1 4" id="KW-0812">Transmembrane</keyword>
<evidence type="ECO:0000259" key="5">
    <source>
        <dbReference type="PROSITE" id="PS50850"/>
    </source>
</evidence>
<dbReference type="Proteomes" id="UP000248745">
    <property type="component" value="Unassembled WGS sequence"/>
</dbReference>
<dbReference type="SUPFAM" id="SSF103473">
    <property type="entry name" value="MFS general substrate transporter"/>
    <property type="match status" value="1"/>
</dbReference>
<accession>A0A2W2BED1</accession>
<feature type="transmembrane region" description="Helical" evidence="4">
    <location>
        <begin position="297"/>
        <end position="315"/>
    </location>
</feature>
<feature type="transmembrane region" description="Helical" evidence="4">
    <location>
        <begin position="213"/>
        <end position="233"/>
    </location>
</feature>
<dbReference type="GO" id="GO:0022857">
    <property type="term" value="F:transmembrane transporter activity"/>
    <property type="evidence" value="ECO:0007669"/>
    <property type="project" value="InterPro"/>
</dbReference>
<keyword evidence="7" id="KW-1185">Reference proteome</keyword>
<dbReference type="AlphaFoldDB" id="A0A2W2BED1"/>
<evidence type="ECO:0000256" key="1">
    <source>
        <dbReference type="ARBA" id="ARBA00022692"/>
    </source>
</evidence>
<evidence type="ECO:0000313" key="6">
    <source>
        <dbReference type="EMBL" id="PZF74247.1"/>
    </source>
</evidence>
<dbReference type="Gene3D" id="1.20.1250.20">
    <property type="entry name" value="MFS general substrate transporter like domains"/>
    <property type="match status" value="1"/>
</dbReference>
<dbReference type="PANTHER" id="PTHR42910:SF1">
    <property type="entry name" value="MAJOR FACILITATOR SUPERFAMILY (MFS) PROFILE DOMAIN-CONTAINING PROTEIN"/>
    <property type="match status" value="1"/>
</dbReference>
<feature type="transmembrane region" description="Helical" evidence="4">
    <location>
        <begin position="360"/>
        <end position="380"/>
    </location>
</feature>
<keyword evidence="2 4" id="KW-1133">Transmembrane helix</keyword>
<reference evidence="6 7" key="1">
    <citation type="submission" date="2018-06" db="EMBL/GenBank/DDBJ databases">
        <title>Mucibacter soli gen. nov., sp. nov., a new member of the family Chitinophagaceae producing mucin.</title>
        <authorList>
            <person name="Kim M.-K."/>
            <person name="Park S."/>
            <person name="Kim T.-S."/>
            <person name="Joung Y."/>
            <person name="Han J.-H."/>
            <person name="Kim S.B."/>
        </authorList>
    </citation>
    <scope>NUCLEOTIDE SEQUENCE [LARGE SCALE GENOMIC DNA]</scope>
    <source>
        <strain evidence="6 7">R1-15</strain>
    </source>
</reference>
<dbReference type="Pfam" id="PF07690">
    <property type="entry name" value="MFS_1"/>
    <property type="match status" value="1"/>
</dbReference>
<feature type="transmembrane region" description="Helical" evidence="4">
    <location>
        <begin position="12"/>
        <end position="33"/>
    </location>
</feature>
<sequence>MSLKKSDVAIMALCTGLIVANIYYCQPLIILIAKHFNIEESVAGRITYITQAGYAAGLLFLVPLGDRLERKKQILGTTVLAILSLIIAAKAPTFLVLEIACFLIGFSSVVPQLILPLAAHLANPAQRGKTIGTIMSGLLLGILLSRTISGFIGKLYGWTSMFWIAAVLCVGLFVLMLLRFPKNEPKFSGSYAELMRSLLTLIKEQPVLREASAINALSFATFGAFWTTMVLLLGGEPFHFDSGTIGLFGLAGAAGALAAPIIGRMGDKRSPRVAIGFGLIVLFISFFVLYFGGSSVVGIILGIILLDFGLQGVHVSNQTRVYALIPEARNRLNTVFMTISFIGTACGSAFGLWLWKTGGWPAVCIGCAALAGGGIAIYSLTYKKK</sequence>
<evidence type="ECO:0000256" key="3">
    <source>
        <dbReference type="ARBA" id="ARBA00023136"/>
    </source>
</evidence>
<evidence type="ECO:0000256" key="4">
    <source>
        <dbReference type="SAM" id="Phobius"/>
    </source>
</evidence>
<feature type="transmembrane region" description="Helical" evidence="4">
    <location>
        <begin position="74"/>
        <end position="91"/>
    </location>
</feature>
<dbReference type="CDD" id="cd17324">
    <property type="entry name" value="MFS_NepI_like"/>
    <property type="match status" value="1"/>
</dbReference>
<feature type="transmembrane region" description="Helical" evidence="4">
    <location>
        <begin position="245"/>
        <end position="262"/>
    </location>
</feature>
<evidence type="ECO:0000313" key="7">
    <source>
        <dbReference type="Proteomes" id="UP000248745"/>
    </source>
</evidence>
<evidence type="ECO:0000256" key="2">
    <source>
        <dbReference type="ARBA" id="ARBA00022989"/>
    </source>
</evidence>
<dbReference type="InterPro" id="IPR036259">
    <property type="entry name" value="MFS_trans_sf"/>
</dbReference>
<name>A0A2W2BED1_9BACT</name>
<organism evidence="6 7">
    <name type="scientific">Taibaiella soli</name>
    <dbReference type="NCBI Taxonomy" id="1649169"/>
    <lineage>
        <taxon>Bacteria</taxon>
        <taxon>Pseudomonadati</taxon>
        <taxon>Bacteroidota</taxon>
        <taxon>Chitinophagia</taxon>
        <taxon>Chitinophagales</taxon>
        <taxon>Chitinophagaceae</taxon>
        <taxon>Taibaiella</taxon>
    </lineage>
</organism>
<feature type="transmembrane region" description="Helical" evidence="4">
    <location>
        <begin position="45"/>
        <end position="62"/>
    </location>
</feature>
<feature type="transmembrane region" description="Helical" evidence="4">
    <location>
        <begin position="131"/>
        <end position="152"/>
    </location>
</feature>
<dbReference type="PROSITE" id="PS50850">
    <property type="entry name" value="MFS"/>
    <property type="match status" value="1"/>
</dbReference>
<proteinExistence type="predicted"/>
<feature type="transmembrane region" description="Helical" evidence="4">
    <location>
        <begin position="158"/>
        <end position="178"/>
    </location>
</feature>
<gene>
    <name evidence="6" type="ORF">DN068_04325</name>
</gene>
<protein>
    <submittedName>
        <fullName evidence="6">MFS transporter</fullName>
    </submittedName>
</protein>